<dbReference type="InterPro" id="IPR000064">
    <property type="entry name" value="NLP_P60_dom"/>
</dbReference>
<feature type="chain" id="PRO_5038420197" evidence="5">
    <location>
        <begin position="27"/>
        <end position="154"/>
    </location>
</feature>
<dbReference type="GO" id="GO:0008234">
    <property type="term" value="F:cysteine-type peptidase activity"/>
    <property type="evidence" value="ECO:0007669"/>
    <property type="project" value="UniProtKB-KW"/>
</dbReference>
<dbReference type="SUPFAM" id="SSF54001">
    <property type="entry name" value="Cysteine proteinases"/>
    <property type="match status" value="1"/>
</dbReference>
<accession>A0A0B6ACY0</accession>
<reference evidence="6 7" key="1">
    <citation type="journal article" date="2015" name="Genome Announc.">
        <title>Complete genome sequences for 35 biothreat assay-relevant bacillus species.</title>
        <authorList>
            <person name="Johnson S.L."/>
            <person name="Daligault H.E."/>
            <person name="Davenport K.W."/>
            <person name="Jaissle J."/>
            <person name="Frey K.G."/>
            <person name="Ladner J.T."/>
            <person name="Broomall S.M."/>
            <person name="Bishop-Lilly K.A."/>
            <person name="Bruce D.C."/>
            <person name="Gibbons H.S."/>
            <person name="Coyne S.R."/>
            <person name="Lo C.C."/>
            <person name="Meincke L."/>
            <person name="Munk A.C."/>
            <person name="Koroleva G.I."/>
            <person name="Rosenzweig C.N."/>
            <person name="Palacios G.F."/>
            <person name="Redden C.L."/>
            <person name="Minogue T.D."/>
            <person name="Chain P.S."/>
        </authorList>
    </citation>
    <scope>NUCLEOTIDE SEQUENCE [LARGE SCALE GENOMIC DNA]</scope>
    <source>
        <strain evidence="7">ATCC 14581 / DSM 32 / JCM 2506 / NBRC 15308 / NCIMB 9376 / NCTC 10342 / NRRL B-14308 / VKM B-512</strain>
    </source>
</reference>
<dbReference type="GeneID" id="93641409"/>
<dbReference type="PANTHER" id="PTHR47053:SF1">
    <property type="entry name" value="MUREIN DD-ENDOPEPTIDASE MEPH-RELATED"/>
    <property type="match status" value="1"/>
</dbReference>
<protein>
    <submittedName>
        <fullName evidence="6">NlpC/P60 family protein</fullName>
    </submittedName>
</protein>
<dbReference type="InterPro" id="IPR051202">
    <property type="entry name" value="Peptidase_C40"/>
</dbReference>
<dbReference type="PROSITE" id="PS51935">
    <property type="entry name" value="NLPC_P60"/>
    <property type="match status" value="1"/>
</dbReference>
<dbReference type="RefSeq" id="WP_016766438.1">
    <property type="nucleotide sequence ID" value="NZ_BCVB01000007.1"/>
</dbReference>
<name>A0A0B6ACY0_PRIM2</name>
<evidence type="ECO:0000256" key="3">
    <source>
        <dbReference type="ARBA" id="ARBA00022801"/>
    </source>
</evidence>
<keyword evidence="4" id="KW-0788">Thiol protease</keyword>
<gene>
    <name evidence="6" type="ORF">BG04_3347</name>
</gene>
<evidence type="ECO:0000313" key="7">
    <source>
        <dbReference type="Proteomes" id="UP000031829"/>
    </source>
</evidence>
<keyword evidence="3" id="KW-0378">Hydrolase</keyword>
<organism evidence="6 7">
    <name type="scientific">Priestia megaterium (strain ATCC 14581 / DSM 32 / CCUG 1817 / JCM 2506 / NBRC 15308 / NCIMB 9376 / NCTC 10342 / NRRL B-14308 / VKM B-512 / Ford 19)</name>
    <name type="common">Bacillus megaterium</name>
    <dbReference type="NCBI Taxonomy" id="1348623"/>
    <lineage>
        <taxon>Bacteria</taxon>
        <taxon>Bacillati</taxon>
        <taxon>Bacillota</taxon>
        <taxon>Bacilli</taxon>
        <taxon>Bacillales</taxon>
        <taxon>Bacillaceae</taxon>
        <taxon>Priestia</taxon>
    </lineage>
</organism>
<dbReference type="PANTHER" id="PTHR47053">
    <property type="entry name" value="MUREIN DD-ENDOPEPTIDASE MEPH-RELATED"/>
    <property type="match status" value="1"/>
</dbReference>
<evidence type="ECO:0000256" key="5">
    <source>
        <dbReference type="SAM" id="SignalP"/>
    </source>
</evidence>
<dbReference type="Proteomes" id="UP000031829">
    <property type="component" value="Chromosome"/>
</dbReference>
<evidence type="ECO:0000256" key="1">
    <source>
        <dbReference type="ARBA" id="ARBA00007074"/>
    </source>
</evidence>
<keyword evidence="2" id="KW-0645">Protease</keyword>
<proteinExistence type="inferred from homology"/>
<evidence type="ECO:0000256" key="2">
    <source>
        <dbReference type="ARBA" id="ARBA00022670"/>
    </source>
</evidence>
<dbReference type="HOGENOM" id="CLU_016043_8_1_9"/>
<evidence type="ECO:0000256" key="4">
    <source>
        <dbReference type="ARBA" id="ARBA00022807"/>
    </source>
</evidence>
<dbReference type="KEGG" id="bmeg:BG04_3347"/>
<feature type="signal peptide" evidence="5">
    <location>
        <begin position="1"/>
        <end position="26"/>
    </location>
</feature>
<sequence>MKKAIIGSITAAAVLFSGASPFIAPAQTVEAASYSYKDTAIATGKKLMGVPYKWGGTTTKGFDCSGFIQYIFKKAGKTLPRTTEQMYRVGTSVSKAKLQKGDLVFFQTYKKGPSHVGVYLGNNQFLQASTSKGVTITSLSNSYWKARYIGAKRI</sequence>
<dbReference type="EMBL" id="CP009920">
    <property type="protein sequence ID" value="AJI21386.1"/>
    <property type="molecule type" value="Genomic_DNA"/>
</dbReference>
<dbReference type="GO" id="GO:0006508">
    <property type="term" value="P:proteolysis"/>
    <property type="evidence" value="ECO:0007669"/>
    <property type="project" value="UniProtKB-KW"/>
</dbReference>
<dbReference type="Pfam" id="PF00877">
    <property type="entry name" value="NLPC_P60"/>
    <property type="match status" value="1"/>
</dbReference>
<dbReference type="InterPro" id="IPR038765">
    <property type="entry name" value="Papain-like_cys_pep_sf"/>
</dbReference>
<dbReference type="Gene3D" id="3.90.1720.10">
    <property type="entry name" value="endopeptidase domain like (from Nostoc punctiforme)"/>
    <property type="match status" value="1"/>
</dbReference>
<dbReference type="AlphaFoldDB" id="A0A0B6ACY0"/>
<evidence type="ECO:0000313" key="6">
    <source>
        <dbReference type="EMBL" id="AJI21386.1"/>
    </source>
</evidence>
<comment type="similarity">
    <text evidence="1">Belongs to the peptidase C40 family.</text>
</comment>
<keyword evidence="5" id="KW-0732">Signal</keyword>